<dbReference type="EMBL" id="RLII01000038">
    <property type="protein sequence ID" value="RXE57756.1"/>
    <property type="molecule type" value="Genomic_DNA"/>
</dbReference>
<accession>A0A4Q0I0L6</accession>
<keyword evidence="2" id="KW-1185">Reference proteome</keyword>
<reference evidence="2" key="1">
    <citation type="submission" date="2018-11" db="EMBL/GenBank/DDBJ databases">
        <title>Genome sequencing of a novel mesophilic and cellulolytic organism within the genus Hungateiclostridium.</title>
        <authorList>
            <person name="Rettenmaier R."/>
            <person name="Liebl W."/>
            <person name="Zverlov V."/>
        </authorList>
    </citation>
    <scope>NUCLEOTIDE SEQUENCE [LARGE SCALE GENOMIC DNA]</scope>
    <source>
        <strain evidence="2">N2K1</strain>
    </source>
</reference>
<name>A0A4Q0I0L6_9FIRM</name>
<dbReference type="Gene3D" id="2.180.10.10">
    <property type="entry name" value="RHS repeat-associated core"/>
    <property type="match status" value="1"/>
</dbReference>
<dbReference type="AlphaFoldDB" id="A0A4Q0I0L6"/>
<dbReference type="InterPro" id="IPR050708">
    <property type="entry name" value="T6SS_VgrG/RHS"/>
</dbReference>
<sequence length="583" mass="66645">MTEIASKYEVRPNAGDSTVENIYNAEGYRIGKKVNGTLTTYVYEYDKVVLELDGSGNANRNVYGLNLLMRTVGEDSYYYMYNGHADVTALINVATGKVDATYYYDAFGNILESTGNVDNNITYAGYQYDEETGLYYLNARMYDPKIARFLQEDTYTGSPDDPLSLNLYTYVKNNPLIYYDPTGHLESKISYHLYQASGYSEPIDELILEDTGAGKLLKCKLMQANQMVFYAIYGNVSQEARMQLIRDSYYLAKQARWEYAQTDVVYGSIVYGKDFNPEVKPVSINAQTELKRFTHILEAVAFDLGWNPNPFVKCGLSDEEVILPLARILRDFGYDVNDKTVAKTFFEVKQQVEAESAKRNGWGDLLYYELNSIESIDADHRGHVITYATSLTGYTKVMGDSYRSTLNRPLICKTDSKGNMISRLEIIESGGIIKPNNNPNIKIKLKLNRDFKGFFKLKEKSKTNNQLLKTNLQLFAEEGTPKTTKLYRVMSEGEYESLMSNRQFTEYDRAMDSKWFATNTKDAVEWGKAFYPDGNYKIVEIEVPTDSLRQMYFVEKLDNIGPAYCAERDLINSIIQFIKEVLR</sequence>
<evidence type="ECO:0000313" key="2">
    <source>
        <dbReference type="Proteomes" id="UP000289166"/>
    </source>
</evidence>
<organism evidence="1 2">
    <name type="scientific">Acetivibrio mesophilus</name>
    <dbReference type="NCBI Taxonomy" id="2487273"/>
    <lineage>
        <taxon>Bacteria</taxon>
        <taxon>Bacillati</taxon>
        <taxon>Bacillota</taxon>
        <taxon>Clostridia</taxon>
        <taxon>Eubacteriales</taxon>
        <taxon>Oscillospiraceae</taxon>
        <taxon>Acetivibrio</taxon>
    </lineage>
</organism>
<evidence type="ECO:0000313" key="1">
    <source>
        <dbReference type="EMBL" id="RXE57756.1"/>
    </source>
</evidence>
<dbReference type="Proteomes" id="UP000289166">
    <property type="component" value="Unassembled WGS sequence"/>
</dbReference>
<dbReference type="PANTHER" id="PTHR32305:SF17">
    <property type="entry name" value="TRNA NUCLEASE WAPA"/>
    <property type="match status" value="1"/>
</dbReference>
<proteinExistence type="predicted"/>
<dbReference type="OrthoDB" id="513777at2"/>
<comment type="caution">
    <text evidence="1">The sequence shown here is derived from an EMBL/GenBank/DDBJ whole genome shotgun (WGS) entry which is preliminary data.</text>
</comment>
<dbReference type="NCBIfam" id="TIGR03696">
    <property type="entry name" value="Rhs_assc_core"/>
    <property type="match status" value="1"/>
</dbReference>
<dbReference type="InterPro" id="IPR022385">
    <property type="entry name" value="Rhs_assc_core"/>
</dbReference>
<gene>
    <name evidence="1" type="ORF">EFD62_16000</name>
</gene>
<dbReference type="PANTHER" id="PTHR32305">
    <property type="match status" value="1"/>
</dbReference>
<protein>
    <submittedName>
        <fullName evidence="1">RHS repeat-associated core domain-containing protein</fullName>
    </submittedName>
</protein>